<comment type="caution">
    <text evidence="2">The sequence shown here is derived from an EMBL/GenBank/DDBJ whole genome shotgun (WGS) entry which is preliminary data.</text>
</comment>
<proteinExistence type="predicted"/>
<evidence type="ECO:0000313" key="3">
    <source>
        <dbReference type="Proteomes" id="UP000053923"/>
    </source>
</evidence>
<dbReference type="AlphaFoldDB" id="A0A0X3VPF7"/>
<sequence length="177" mass="17586">MKIVSSILKRAAVPALAVGLVVPALATPAAAQTPGSTAFRFFGTVGLSARAGFANNVTATVVGTNLRLMDTTGVAAGPGCSQVDFFNVNCPLPVSRLAVGLGDGGDQFHGTSIGIRTVVDAGSGADIVETGSGNDTIGVDDDTPNNDIVSTCGLGSDVVFANPGDVIGTGCEARYIS</sequence>
<organism evidence="2 3">
    <name type="scientific">Streptomyces regalis</name>
    <dbReference type="NCBI Taxonomy" id="68262"/>
    <lineage>
        <taxon>Bacteria</taxon>
        <taxon>Bacillati</taxon>
        <taxon>Actinomycetota</taxon>
        <taxon>Actinomycetes</taxon>
        <taxon>Kitasatosporales</taxon>
        <taxon>Streptomycetaceae</taxon>
        <taxon>Streptomyces</taxon>
    </lineage>
</organism>
<reference evidence="3" key="1">
    <citation type="submission" date="2015-10" db="EMBL/GenBank/DDBJ databases">
        <authorList>
            <person name="Ju K.-S."/>
            <person name="Doroghazi J.R."/>
            <person name="Metcalf W.W."/>
        </authorList>
    </citation>
    <scope>NUCLEOTIDE SEQUENCE [LARGE SCALE GENOMIC DNA]</scope>
    <source>
        <strain evidence="3">NRRL 3151</strain>
    </source>
</reference>
<evidence type="ECO:0000256" key="1">
    <source>
        <dbReference type="SAM" id="SignalP"/>
    </source>
</evidence>
<protein>
    <recommendedName>
        <fullName evidence="4">DUF320 domain-containing protein</fullName>
    </recommendedName>
</protein>
<evidence type="ECO:0000313" key="2">
    <source>
        <dbReference type="EMBL" id="KUL46202.1"/>
    </source>
</evidence>
<accession>A0A0X3VPF7</accession>
<dbReference type="EMBL" id="LLZG01000007">
    <property type="protein sequence ID" value="KUL46202.1"/>
    <property type="molecule type" value="Genomic_DNA"/>
</dbReference>
<feature type="signal peptide" evidence="1">
    <location>
        <begin position="1"/>
        <end position="26"/>
    </location>
</feature>
<keyword evidence="3" id="KW-1185">Reference proteome</keyword>
<evidence type="ECO:0008006" key="4">
    <source>
        <dbReference type="Google" id="ProtNLM"/>
    </source>
</evidence>
<feature type="chain" id="PRO_5038828863" description="DUF320 domain-containing protein" evidence="1">
    <location>
        <begin position="27"/>
        <end position="177"/>
    </location>
</feature>
<gene>
    <name evidence="2" type="ORF">ADL12_02815</name>
</gene>
<dbReference type="Proteomes" id="UP000053923">
    <property type="component" value="Unassembled WGS sequence"/>
</dbReference>
<keyword evidence="1" id="KW-0732">Signal</keyword>
<name>A0A0X3VPF7_9ACTN</name>